<dbReference type="AlphaFoldDB" id="A0A1I1SPA9"/>
<keyword evidence="6" id="KW-1185">Reference proteome</keyword>
<evidence type="ECO:0000256" key="2">
    <source>
        <dbReference type="PROSITE-ProRule" id="PRU01091"/>
    </source>
</evidence>
<dbReference type="SUPFAM" id="SSF46894">
    <property type="entry name" value="C-terminal effector domain of the bipartite response regulators"/>
    <property type="match status" value="1"/>
</dbReference>
<keyword evidence="3" id="KW-1133">Transmembrane helix</keyword>
<dbReference type="OrthoDB" id="6315863at2"/>
<dbReference type="InterPro" id="IPR016032">
    <property type="entry name" value="Sig_transdc_resp-reg_C-effctor"/>
</dbReference>
<evidence type="ECO:0000256" key="1">
    <source>
        <dbReference type="ARBA" id="ARBA00023125"/>
    </source>
</evidence>
<dbReference type="GO" id="GO:0000160">
    <property type="term" value="P:phosphorelay signal transduction system"/>
    <property type="evidence" value="ECO:0007669"/>
    <property type="project" value="InterPro"/>
</dbReference>
<gene>
    <name evidence="5" type="ORF">SAMN02745724_04580</name>
</gene>
<dbReference type="STRING" id="1123010.SAMN02745724_04580"/>
<dbReference type="EMBL" id="FOLO01000059">
    <property type="protein sequence ID" value="SFD45723.1"/>
    <property type="molecule type" value="Genomic_DNA"/>
</dbReference>
<evidence type="ECO:0000313" key="6">
    <source>
        <dbReference type="Proteomes" id="UP000198862"/>
    </source>
</evidence>
<reference evidence="5 6" key="1">
    <citation type="submission" date="2016-10" db="EMBL/GenBank/DDBJ databases">
        <authorList>
            <person name="de Groot N.N."/>
        </authorList>
    </citation>
    <scope>NUCLEOTIDE SEQUENCE [LARGE SCALE GENOMIC DNA]</scope>
    <source>
        <strain evidence="5 6">DSM 6059</strain>
    </source>
</reference>
<proteinExistence type="predicted"/>
<name>A0A1I1SPA9_9GAMM</name>
<dbReference type="GO" id="GO:0006355">
    <property type="term" value="P:regulation of DNA-templated transcription"/>
    <property type="evidence" value="ECO:0007669"/>
    <property type="project" value="InterPro"/>
</dbReference>
<dbReference type="InterPro" id="IPR036388">
    <property type="entry name" value="WH-like_DNA-bd_sf"/>
</dbReference>
<dbReference type="GO" id="GO:0003677">
    <property type="term" value="F:DNA binding"/>
    <property type="evidence" value="ECO:0007669"/>
    <property type="project" value="UniProtKB-UniRule"/>
</dbReference>
<sequence length="599" mass="69452">MKYRFLNFEFDSISLILSKNGENLAIRHNEAKLLALMLSQPERVFSKEEILAEIWQDKVVSEQAVFQNVSHLRGFFGNDAIKTFSKRGYQWQLELQENLNNHFPRKADINKKETKQYKPLKLVYASILTLTLVFIIFFIFTSISVQNNDIAPIEIALIPFEKQGDKTFLELTTNTSINFIELTDVSYRNFIATSELTYPSLATKYPLILTGAFRTHNQQTYLDFILKGPFTQWEGLITGNSQQEVTHKLKEHLTQSFIYDLIGKSQPPELKLANLSLAHQEKPHDFITLNQLIEVYIQIDELDKAMVMADKLANIANIESNPLQMGIAFLHQSAILTRKKLYDLSSQKLSLSITQFEKIGDLKRQADAWNAQSWIDHQHDNYDAIKTSLLKSAQLAFDTKDKSREIDALTYLSVMAYKHHQEEDKYLYLQQAENKMRLYQLPIYHFAKVPFHYAIFAKKPADKEPHLKQVLEFTVLTPDHWVAQNSREELMQYYIAQNRLNEAQALIQNLKTDNVYNSFLKTLLAQALQQTDLFITYAHKTFEQAQLAGNKYLSLDTALLLCGTSAEQVNYDFYSQFINENATLNWQRRNKEKLVALNL</sequence>
<keyword evidence="3" id="KW-0812">Transmembrane</keyword>
<evidence type="ECO:0000313" key="5">
    <source>
        <dbReference type="EMBL" id="SFD45723.1"/>
    </source>
</evidence>
<dbReference type="Proteomes" id="UP000198862">
    <property type="component" value="Unassembled WGS sequence"/>
</dbReference>
<feature type="transmembrane region" description="Helical" evidence="3">
    <location>
        <begin position="122"/>
        <end position="143"/>
    </location>
</feature>
<dbReference type="Gene3D" id="1.10.10.10">
    <property type="entry name" value="Winged helix-like DNA-binding domain superfamily/Winged helix DNA-binding domain"/>
    <property type="match status" value="1"/>
</dbReference>
<protein>
    <submittedName>
        <fullName evidence="5">DNA-binding winged helix-turn-helix (WHTH) domain-containing protein</fullName>
    </submittedName>
</protein>
<feature type="domain" description="OmpR/PhoB-type" evidence="4">
    <location>
        <begin position="1"/>
        <end position="93"/>
    </location>
</feature>
<keyword evidence="1 2" id="KW-0238">DNA-binding</keyword>
<feature type="DNA-binding region" description="OmpR/PhoB-type" evidence="2">
    <location>
        <begin position="1"/>
        <end position="93"/>
    </location>
</feature>
<organism evidence="5 6">
    <name type="scientific">Pseudoalteromonas denitrificans DSM 6059</name>
    <dbReference type="NCBI Taxonomy" id="1123010"/>
    <lineage>
        <taxon>Bacteria</taxon>
        <taxon>Pseudomonadati</taxon>
        <taxon>Pseudomonadota</taxon>
        <taxon>Gammaproteobacteria</taxon>
        <taxon>Alteromonadales</taxon>
        <taxon>Pseudoalteromonadaceae</taxon>
        <taxon>Pseudoalteromonas</taxon>
    </lineage>
</organism>
<dbReference type="CDD" id="cd00383">
    <property type="entry name" value="trans_reg_C"/>
    <property type="match status" value="1"/>
</dbReference>
<dbReference type="RefSeq" id="WP_091990253.1">
    <property type="nucleotide sequence ID" value="NZ_FOLO01000059.1"/>
</dbReference>
<dbReference type="SMART" id="SM00862">
    <property type="entry name" value="Trans_reg_C"/>
    <property type="match status" value="1"/>
</dbReference>
<keyword evidence="3" id="KW-0472">Membrane</keyword>
<evidence type="ECO:0000256" key="3">
    <source>
        <dbReference type="SAM" id="Phobius"/>
    </source>
</evidence>
<accession>A0A1I1SPA9</accession>
<dbReference type="Pfam" id="PF00486">
    <property type="entry name" value="Trans_reg_C"/>
    <property type="match status" value="1"/>
</dbReference>
<dbReference type="InterPro" id="IPR001867">
    <property type="entry name" value="OmpR/PhoB-type_DNA-bd"/>
</dbReference>
<dbReference type="PROSITE" id="PS51755">
    <property type="entry name" value="OMPR_PHOB"/>
    <property type="match status" value="1"/>
</dbReference>
<evidence type="ECO:0000259" key="4">
    <source>
        <dbReference type="PROSITE" id="PS51755"/>
    </source>
</evidence>